<evidence type="ECO:0000313" key="2">
    <source>
        <dbReference type="EMBL" id="THU82730.1"/>
    </source>
</evidence>
<feature type="region of interest" description="Disordered" evidence="1">
    <location>
        <begin position="1"/>
        <end position="81"/>
    </location>
</feature>
<gene>
    <name evidence="2" type="ORF">K435DRAFT_872026</name>
</gene>
<sequence length="191" mass="19900">MIKNDQRSRGTQKSAGAGGAGAGAGAGAGGTGAGAGAGAGVGPRNVVWIDEGNKAETAVQVSSSTEREEPTKRRKLKPAASGRVARGQDFWGLIDKEFIEKQEELGKKISDAGWKEYLDDVLRFDEAGFKTSPAMAENIIPTTFHPVPQQSPSGPSTLVNQNTPSCTVLAQPGFNFAVGQGNSMLNLLQKS</sequence>
<organism evidence="2 3">
    <name type="scientific">Dendrothele bispora (strain CBS 962.96)</name>
    <dbReference type="NCBI Taxonomy" id="1314807"/>
    <lineage>
        <taxon>Eukaryota</taxon>
        <taxon>Fungi</taxon>
        <taxon>Dikarya</taxon>
        <taxon>Basidiomycota</taxon>
        <taxon>Agaricomycotina</taxon>
        <taxon>Agaricomycetes</taxon>
        <taxon>Agaricomycetidae</taxon>
        <taxon>Agaricales</taxon>
        <taxon>Agaricales incertae sedis</taxon>
        <taxon>Dendrothele</taxon>
    </lineage>
</organism>
<feature type="compositionally biased region" description="Gly residues" evidence="1">
    <location>
        <begin position="16"/>
        <end position="41"/>
    </location>
</feature>
<dbReference type="EMBL" id="ML179712">
    <property type="protein sequence ID" value="THU82730.1"/>
    <property type="molecule type" value="Genomic_DNA"/>
</dbReference>
<reference evidence="2 3" key="1">
    <citation type="journal article" date="2019" name="Nat. Ecol. Evol.">
        <title>Megaphylogeny resolves global patterns of mushroom evolution.</title>
        <authorList>
            <person name="Varga T."/>
            <person name="Krizsan K."/>
            <person name="Foldi C."/>
            <person name="Dima B."/>
            <person name="Sanchez-Garcia M."/>
            <person name="Sanchez-Ramirez S."/>
            <person name="Szollosi G.J."/>
            <person name="Szarkandi J.G."/>
            <person name="Papp V."/>
            <person name="Albert L."/>
            <person name="Andreopoulos W."/>
            <person name="Angelini C."/>
            <person name="Antonin V."/>
            <person name="Barry K.W."/>
            <person name="Bougher N.L."/>
            <person name="Buchanan P."/>
            <person name="Buyck B."/>
            <person name="Bense V."/>
            <person name="Catcheside P."/>
            <person name="Chovatia M."/>
            <person name="Cooper J."/>
            <person name="Damon W."/>
            <person name="Desjardin D."/>
            <person name="Finy P."/>
            <person name="Geml J."/>
            <person name="Haridas S."/>
            <person name="Hughes K."/>
            <person name="Justo A."/>
            <person name="Karasinski D."/>
            <person name="Kautmanova I."/>
            <person name="Kiss B."/>
            <person name="Kocsube S."/>
            <person name="Kotiranta H."/>
            <person name="LaButti K.M."/>
            <person name="Lechner B.E."/>
            <person name="Liimatainen K."/>
            <person name="Lipzen A."/>
            <person name="Lukacs Z."/>
            <person name="Mihaltcheva S."/>
            <person name="Morgado L.N."/>
            <person name="Niskanen T."/>
            <person name="Noordeloos M.E."/>
            <person name="Ohm R.A."/>
            <person name="Ortiz-Santana B."/>
            <person name="Ovrebo C."/>
            <person name="Racz N."/>
            <person name="Riley R."/>
            <person name="Savchenko A."/>
            <person name="Shiryaev A."/>
            <person name="Soop K."/>
            <person name="Spirin V."/>
            <person name="Szebenyi C."/>
            <person name="Tomsovsky M."/>
            <person name="Tulloss R.E."/>
            <person name="Uehling J."/>
            <person name="Grigoriev I.V."/>
            <person name="Vagvolgyi C."/>
            <person name="Papp T."/>
            <person name="Martin F.M."/>
            <person name="Miettinen O."/>
            <person name="Hibbett D.S."/>
            <person name="Nagy L.G."/>
        </authorList>
    </citation>
    <scope>NUCLEOTIDE SEQUENCE [LARGE SCALE GENOMIC DNA]</scope>
    <source>
        <strain evidence="2 3">CBS 962.96</strain>
    </source>
</reference>
<dbReference type="AlphaFoldDB" id="A0A4S8L2U7"/>
<evidence type="ECO:0000256" key="1">
    <source>
        <dbReference type="SAM" id="MobiDB-lite"/>
    </source>
</evidence>
<dbReference type="OrthoDB" id="3269273at2759"/>
<proteinExistence type="predicted"/>
<protein>
    <submittedName>
        <fullName evidence="2">Uncharacterized protein</fullName>
    </submittedName>
</protein>
<keyword evidence="3" id="KW-1185">Reference proteome</keyword>
<accession>A0A4S8L2U7</accession>
<dbReference type="Proteomes" id="UP000297245">
    <property type="component" value="Unassembled WGS sequence"/>
</dbReference>
<evidence type="ECO:0000313" key="3">
    <source>
        <dbReference type="Proteomes" id="UP000297245"/>
    </source>
</evidence>
<name>A0A4S8L2U7_DENBC</name>